<protein>
    <recommendedName>
        <fullName evidence="10">EGF-like domain-containing protein</fullName>
    </recommendedName>
</protein>
<dbReference type="InterPro" id="IPR018097">
    <property type="entry name" value="EGF_Ca-bd_CS"/>
</dbReference>
<organism evidence="8 9">
    <name type="scientific">Pocillopora meandrina</name>
    <dbReference type="NCBI Taxonomy" id="46732"/>
    <lineage>
        <taxon>Eukaryota</taxon>
        <taxon>Metazoa</taxon>
        <taxon>Cnidaria</taxon>
        <taxon>Anthozoa</taxon>
        <taxon>Hexacorallia</taxon>
        <taxon>Scleractinia</taxon>
        <taxon>Astrocoeniina</taxon>
        <taxon>Pocilloporidae</taxon>
        <taxon>Pocillopora</taxon>
    </lineage>
</organism>
<evidence type="ECO:0000259" key="6">
    <source>
        <dbReference type="PROSITE" id="PS50026"/>
    </source>
</evidence>
<dbReference type="Gene3D" id="2.10.25.10">
    <property type="entry name" value="Laminin"/>
    <property type="match status" value="3"/>
</dbReference>
<dbReference type="SMART" id="SM00179">
    <property type="entry name" value="EGF_CA"/>
    <property type="match status" value="2"/>
</dbReference>
<feature type="domain" description="Apple" evidence="7">
    <location>
        <begin position="303"/>
        <end position="370"/>
    </location>
</feature>
<dbReference type="PROSITE" id="PS00010">
    <property type="entry name" value="ASX_HYDROXYL"/>
    <property type="match status" value="1"/>
</dbReference>
<evidence type="ECO:0008006" key="10">
    <source>
        <dbReference type="Google" id="ProtNLM"/>
    </source>
</evidence>
<dbReference type="CDD" id="cd00054">
    <property type="entry name" value="EGF_CA"/>
    <property type="match status" value="1"/>
</dbReference>
<dbReference type="SMART" id="SM00181">
    <property type="entry name" value="EGF"/>
    <property type="match status" value="3"/>
</dbReference>
<evidence type="ECO:0000259" key="7">
    <source>
        <dbReference type="PROSITE" id="PS50948"/>
    </source>
</evidence>
<gene>
    <name evidence="8" type="ORF">PMEA_00016194</name>
</gene>
<evidence type="ECO:0000256" key="3">
    <source>
        <dbReference type="ARBA" id="ARBA00022737"/>
    </source>
</evidence>
<dbReference type="GO" id="GO:0005509">
    <property type="term" value="F:calcium ion binding"/>
    <property type="evidence" value="ECO:0007669"/>
    <property type="project" value="InterPro"/>
</dbReference>
<feature type="domain" description="EGF-like" evidence="6">
    <location>
        <begin position="406"/>
        <end position="447"/>
    </location>
</feature>
<proteinExistence type="predicted"/>
<comment type="caution">
    <text evidence="5">Lacks conserved residue(s) required for the propagation of feature annotation.</text>
</comment>
<name>A0AAU9X3Z2_9CNID</name>
<dbReference type="PANTHER" id="PTHR12916">
    <property type="entry name" value="CYTOCHROME C OXIDASE POLYPEPTIDE VIC-2"/>
    <property type="match status" value="1"/>
</dbReference>
<dbReference type="InterPro" id="IPR049883">
    <property type="entry name" value="NOTCH1_EGF-like"/>
</dbReference>
<comment type="caution">
    <text evidence="8">The sequence shown here is derived from an EMBL/GenBank/DDBJ whole genome shotgun (WGS) entry which is preliminary data.</text>
</comment>
<dbReference type="GO" id="GO:0007219">
    <property type="term" value="P:Notch signaling pathway"/>
    <property type="evidence" value="ECO:0007669"/>
    <property type="project" value="TreeGrafter"/>
</dbReference>
<dbReference type="InterPro" id="IPR000742">
    <property type="entry name" value="EGF"/>
</dbReference>
<dbReference type="GO" id="GO:0005112">
    <property type="term" value="F:Notch binding"/>
    <property type="evidence" value="ECO:0007669"/>
    <property type="project" value="TreeGrafter"/>
</dbReference>
<evidence type="ECO:0000256" key="4">
    <source>
        <dbReference type="ARBA" id="ARBA00023157"/>
    </source>
</evidence>
<dbReference type="Pfam" id="PF07645">
    <property type="entry name" value="EGF_CA"/>
    <property type="match status" value="1"/>
</dbReference>
<feature type="disulfide bond" evidence="5">
    <location>
        <begin position="394"/>
        <end position="403"/>
    </location>
</feature>
<feature type="domain" description="EGF-like" evidence="6">
    <location>
        <begin position="101"/>
        <end position="139"/>
    </location>
</feature>
<feature type="disulfide bond" evidence="5">
    <location>
        <begin position="375"/>
        <end position="392"/>
    </location>
</feature>
<dbReference type="PROSITE" id="PS01187">
    <property type="entry name" value="EGF_CA"/>
    <property type="match status" value="1"/>
</dbReference>
<dbReference type="AlphaFoldDB" id="A0AAU9X3Z2"/>
<evidence type="ECO:0000313" key="8">
    <source>
        <dbReference type="EMBL" id="CAH3134883.1"/>
    </source>
</evidence>
<keyword evidence="1 5" id="KW-0245">EGF-like domain</keyword>
<evidence type="ECO:0000256" key="5">
    <source>
        <dbReference type="PROSITE-ProRule" id="PRU00076"/>
    </source>
</evidence>
<sequence>MTYSPSCSVYSYMFLFLDDCRTVEFKEREANKALIKHVIRSELVLSEDVCEIKCFLEPNCVSFNYGLLGDGAFKCELNNRTHFQVSPSYQKDRKEFFYRAMINPCESSPCPSHYVCQAGFGIHGYRCVCPYRYQGVQNQEDNWKKVNIDPVCFGTKDDDHGTFRIQEAGQIYTFKLVHTSGSVTCDTSTTSTKWGCSLSTYKNHNLMTVITYSNKTVLPLAEFLKGSGGKYYTYQLDGADVNSATLVFKFLPTPLVVLVGQQFQLWYAHDLVNYTENNNDVCVPFDFIFSLNSSFLAKTLDDCRVIQFKAGTKNKILTKHVIRREQAKDKDICELKCFFEPNCVSYNYGPLGDGTFTCQLSNRTHLQNSCESNPCVSNSTCQAGFGSHGYRCICSDGYEGELCQIDIDECNDASHDCHFAADCTNTAGSFDCSCQSGHLGDGRHFCSDNWKKVNLDPVCFGTKDDDHGIFRIQEAGQIYTFKLVHTSGAVTCDTSTTSTKWGCSFPTYENHNLMTMITCSNKTVLPLAEFLKGSDRKYYTYQLDGADVNSTTLVFKLLPTPLVVLVGQQFQLWYAHDLVNYTEYNNDGKTCADVYALYH</sequence>
<dbReference type="PROSITE" id="PS01186">
    <property type="entry name" value="EGF_2"/>
    <property type="match status" value="1"/>
</dbReference>
<keyword evidence="2" id="KW-0732">Signal</keyword>
<keyword evidence="3" id="KW-0677">Repeat</keyword>
<accession>A0AAU9X3Z2</accession>
<dbReference type="PROSITE" id="PS50026">
    <property type="entry name" value="EGF_3"/>
    <property type="match status" value="3"/>
</dbReference>
<feature type="domain" description="EGF-like" evidence="6">
    <location>
        <begin position="366"/>
        <end position="404"/>
    </location>
</feature>
<dbReference type="PROSITE" id="PS50948">
    <property type="entry name" value="PAN"/>
    <property type="match status" value="2"/>
</dbReference>
<keyword evidence="4 5" id="KW-1015">Disulfide bond</keyword>
<dbReference type="FunFam" id="2.10.25.10:FF:000038">
    <property type="entry name" value="Fibrillin 2"/>
    <property type="match status" value="1"/>
</dbReference>
<dbReference type="InterPro" id="IPR000152">
    <property type="entry name" value="EGF-type_Asp/Asn_hydroxyl_site"/>
</dbReference>
<dbReference type="InterPro" id="IPR001881">
    <property type="entry name" value="EGF-like_Ca-bd_dom"/>
</dbReference>
<feature type="disulfide bond" evidence="5">
    <location>
        <begin position="110"/>
        <end position="127"/>
    </location>
</feature>
<dbReference type="PANTHER" id="PTHR12916:SF9">
    <property type="entry name" value="NEUROGENIC LOCUS NOTCH HOMOLOG PROTEIN 1-RELATED"/>
    <property type="match status" value="1"/>
</dbReference>
<evidence type="ECO:0000313" key="9">
    <source>
        <dbReference type="Proteomes" id="UP001159428"/>
    </source>
</evidence>
<dbReference type="EMBL" id="CALNXJ010000029">
    <property type="protein sequence ID" value="CAH3134883.1"/>
    <property type="molecule type" value="Genomic_DNA"/>
</dbReference>
<reference evidence="8 9" key="1">
    <citation type="submission" date="2022-05" db="EMBL/GenBank/DDBJ databases">
        <authorList>
            <consortium name="Genoscope - CEA"/>
            <person name="William W."/>
        </authorList>
    </citation>
    <scope>NUCLEOTIDE SEQUENCE [LARGE SCALE GENOMIC DNA]</scope>
</reference>
<evidence type="ECO:0000256" key="1">
    <source>
        <dbReference type="ARBA" id="ARBA00022536"/>
    </source>
</evidence>
<dbReference type="SUPFAM" id="SSF57196">
    <property type="entry name" value="EGF/Laminin"/>
    <property type="match status" value="3"/>
</dbReference>
<keyword evidence="9" id="KW-1185">Reference proteome</keyword>
<dbReference type="InterPro" id="IPR003609">
    <property type="entry name" value="Pan_app"/>
</dbReference>
<dbReference type="PROSITE" id="PS00022">
    <property type="entry name" value="EGF_1"/>
    <property type="match status" value="1"/>
</dbReference>
<evidence type="ECO:0000256" key="2">
    <source>
        <dbReference type="ARBA" id="ARBA00022729"/>
    </source>
</evidence>
<feature type="domain" description="Apple" evidence="7">
    <location>
        <begin position="20"/>
        <end position="101"/>
    </location>
</feature>
<dbReference type="Proteomes" id="UP001159428">
    <property type="component" value="Unassembled WGS sequence"/>
</dbReference>